<dbReference type="GO" id="GO:0008800">
    <property type="term" value="F:beta-lactamase activity"/>
    <property type="evidence" value="ECO:0007669"/>
    <property type="project" value="UniProtKB-EC"/>
</dbReference>
<reference evidence="15 16" key="1">
    <citation type="submission" date="2006-03" db="EMBL/GenBank/DDBJ databases">
        <title>Complete sequence of Shewanella denitrificans OS217.</title>
        <authorList>
            <consortium name="US DOE Joint Genome Institute"/>
            <person name="Copeland A."/>
            <person name="Lucas S."/>
            <person name="Lapidus A."/>
            <person name="Barry K."/>
            <person name="Detter J.C."/>
            <person name="Glavina del Rio T."/>
            <person name="Hammon N."/>
            <person name="Israni S."/>
            <person name="Dalin E."/>
            <person name="Tice H."/>
            <person name="Pitluck S."/>
            <person name="Brettin T."/>
            <person name="Bruce D."/>
            <person name="Han C."/>
            <person name="Tapia R."/>
            <person name="Gilna P."/>
            <person name="Kiss H."/>
            <person name="Schmutz J."/>
            <person name="Larimer F."/>
            <person name="Land M."/>
            <person name="Hauser L."/>
            <person name="Kyrpides N."/>
            <person name="Lykidis A."/>
            <person name="Richardson P."/>
        </authorList>
    </citation>
    <scope>NUCLEOTIDE SEQUENCE [LARGE SCALE GENOMIC DNA]</scope>
    <source>
        <strain evidence="16">OS217 / ATCC BAA-1090 / DSM 15013</strain>
    </source>
</reference>
<comment type="similarity">
    <text evidence="4">Belongs to the metallo-beta-lactamase superfamily. Class-B beta-lactamase family.</text>
</comment>
<evidence type="ECO:0000256" key="2">
    <source>
        <dbReference type="ARBA" id="ARBA00001947"/>
    </source>
</evidence>
<evidence type="ECO:0000256" key="5">
    <source>
        <dbReference type="ARBA" id="ARBA00011245"/>
    </source>
</evidence>
<keyword evidence="9" id="KW-0574">Periplasm</keyword>
<evidence type="ECO:0000256" key="12">
    <source>
        <dbReference type="ARBA" id="ARBA00023251"/>
    </source>
</evidence>
<evidence type="ECO:0000259" key="14">
    <source>
        <dbReference type="SMART" id="SM00849"/>
    </source>
</evidence>
<proteinExistence type="inferred from homology"/>
<dbReference type="eggNOG" id="COG0491">
    <property type="taxonomic scope" value="Bacteria"/>
</dbReference>
<evidence type="ECO:0000256" key="6">
    <source>
        <dbReference type="ARBA" id="ARBA00012865"/>
    </source>
</evidence>
<evidence type="ECO:0000256" key="4">
    <source>
        <dbReference type="ARBA" id="ARBA00005250"/>
    </source>
</evidence>
<dbReference type="InterPro" id="IPR050855">
    <property type="entry name" value="NDM-1-like"/>
</dbReference>
<dbReference type="InterPro" id="IPR036866">
    <property type="entry name" value="RibonucZ/Hydroxyglut_hydro"/>
</dbReference>
<comment type="cofactor">
    <cofactor evidence="2">
        <name>Zn(2+)</name>
        <dbReference type="ChEBI" id="CHEBI:29105"/>
    </cofactor>
</comment>
<keyword evidence="11" id="KW-0862">Zinc</keyword>
<dbReference type="STRING" id="318161.Sden_3154"/>
<evidence type="ECO:0000256" key="13">
    <source>
        <dbReference type="SAM" id="SignalP"/>
    </source>
</evidence>
<dbReference type="EMBL" id="CP000302">
    <property type="protein sequence ID" value="ABE56430.1"/>
    <property type="molecule type" value="Genomic_DNA"/>
</dbReference>
<dbReference type="HOGENOM" id="CLU_068048_0_0_6"/>
<evidence type="ECO:0000256" key="10">
    <source>
        <dbReference type="ARBA" id="ARBA00022801"/>
    </source>
</evidence>
<dbReference type="CDD" id="cd16301">
    <property type="entry name" value="IMP_DIM-like_MBL-B1"/>
    <property type="match status" value="1"/>
</dbReference>
<dbReference type="InterPro" id="IPR001279">
    <property type="entry name" value="Metallo-B-lactamas"/>
</dbReference>
<accession>Q12JE6</accession>
<dbReference type="Gene3D" id="3.60.15.10">
    <property type="entry name" value="Ribonuclease Z/Hydroxyacylglutathione hydrolase-like"/>
    <property type="match status" value="1"/>
</dbReference>
<comment type="subcellular location">
    <subcellularLocation>
        <location evidence="3">Periplasm</location>
    </subcellularLocation>
</comment>
<evidence type="ECO:0000256" key="1">
    <source>
        <dbReference type="ARBA" id="ARBA00001526"/>
    </source>
</evidence>
<dbReference type="OrthoDB" id="420651at2"/>
<dbReference type="PANTHER" id="PTHR42951">
    <property type="entry name" value="METALLO-BETA-LACTAMASE DOMAIN-CONTAINING"/>
    <property type="match status" value="1"/>
</dbReference>
<evidence type="ECO:0000256" key="9">
    <source>
        <dbReference type="ARBA" id="ARBA00022764"/>
    </source>
</evidence>
<name>Q12JE6_SHEDO</name>
<dbReference type="SUPFAM" id="SSF56281">
    <property type="entry name" value="Metallo-hydrolase/oxidoreductase"/>
    <property type="match status" value="1"/>
</dbReference>
<dbReference type="InterPro" id="IPR058199">
    <property type="entry name" value="BlaB//VIM/IMP-1"/>
</dbReference>
<comment type="subunit">
    <text evidence="5">Monomer.</text>
</comment>
<dbReference type="GO" id="GO:0017001">
    <property type="term" value="P:antibiotic catabolic process"/>
    <property type="evidence" value="ECO:0007669"/>
    <property type="project" value="UniProtKB-ARBA"/>
</dbReference>
<keyword evidence="7" id="KW-0479">Metal-binding</keyword>
<keyword evidence="12" id="KW-0046">Antibiotic resistance</keyword>
<dbReference type="SMART" id="SM00849">
    <property type="entry name" value="Lactamase_B"/>
    <property type="match status" value="1"/>
</dbReference>
<sequence length="237" mass="25869">MRFILCLLLMVSSLTYAAQGPSKLKIVQLSDIVYQHTSLSDGDAYGVMAANGLIVIVGKQAYLIDTPWTEADTNTLIQWVTVKGLTIGGVIVTHFHQDSSGGLAVLNKLKINTYATTLTNQLLKANNREPASNEITSETFDLVPGVIQAYYPGAGHTQDNLVVWLAKSNLLFGGCLVQSFNNRKLLNIEDASIKDWPKSLQNVMVKYPNIDMVIPGHGQIGDVSLLELTQQLARKAL</sequence>
<dbReference type="NCBIfam" id="NF033088">
    <property type="entry name" value="bla_subclass_B1"/>
    <property type="match status" value="1"/>
</dbReference>
<evidence type="ECO:0000256" key="3">
    <source>
        <dbReference type="ARBA" id="ARBA00004418"/>
    </source>
</evidence>
<dbReference type="AlphaFoldDB" id="Q12JE6"/>
<keyword evidence="16" id="KW-1185">Reference proteome</keyword>
<feature type="domain" description="Metallo-beta-lactamase" evidence="14">
    <location>
        <begin position="49"/>
        <end position="217"/>
    </location>
</feature>
<dbReference type="NCBIfam" id="NF012229">
    <property type="entry name" value="bla_class_B_core"/>
    <property type="match status" value="1"/>
</dbReference>
<dbReference type="KEGG" id="sdn:Sden_3154"/>
<gene>
    <name evidence="15" type="ordered locus">Sden_3154</name>
</gene>
<evidence type="ECO:0000256" key="11">
    <source>
        <dbReference type="ARBA" id="ARBA00022833"/>
    </source>
</evidence>
<feature type="signal peptide" evidence="13">
    <location>
        <begin position="1"/>
        <end position="17"/>
    </location>
</feature>
<keyword evidence="10 15" id="KW-0378">Hydrolase</keyword>
<comment type="catalytic activity">
    <reaction evidence="1">
        <text>a beta-lactam + H2O = a substituted beta-amino acid</text>
        <dbReference type="Rhea" id="RHEA:20401"/>
        <dbReference type="ChEBI" id="CHEBI:15377"/>
        <dbReference type="ChEBI" id="CHEBI:35627"/>
        <dbReference type="ChEBI" id="CHEBI:140347"/>
        <dbReference type="EC" id="3.5.2.6"/>
    </reaction>
</comment>
<dbReference type="RefSeq" id="WP_011497575.1">
    <property type="nucleotide sequence ID" value="NC_007954.1"/>
</dbReference>
<keyword evidence="8 13" id="KW-0732">Signal</keyword>
<evidence type="ECO:0000313" key="15">
    <source>
        <dbReference type="EMBL" id="ABE56430.1"/>
    </source>
</evidence>
<dbReference type="PANTHER" id="PTHR42951:SF4">
    <property type="entry name" value="ACYL-COENZYME A THIOESTERASE MBLAC2"/>
    <property type="match status" value="1"/>
</dbReference>
<evidence type="ECO:0000256" key="8">
    <source>
        <dbReference type="ARBA" id="ARBA00022729"/>
    </source>
</evidence>
<protein>
    <recommendedName>
        <fullName evidence="6">beta-lactamase</fullName>
        <ecNumber evidence="6">3.5.2.6</ecNumber>
    </recommendedName>
</protein>
<dbReference type="Pfam" id="PF00753">
    <property type="entry name" value="Lactamase_B"/>
    <property type="match status" value="1"/>
</dbReference>
<feature type="chain" id="PRO_5004181586" description="beta-lactamase" evidence="13">
    <location>
        <begin position="18"/>
        <end position="237"/>
    </location>
</feature>
<dbReference type="EC" id="3.5.2.6" evidence="6"/>
<organism evidence="15 16">
    <name type="scientific">Shewanella denitrificans (strain OS217 / ATCC BAA-1090 / DSM 15013)</name>
    <dbReference type="NCBI Taxonomy" id="318161"/>
    <lineage>
        <taxon>Bacteria</taxon>
        <taxon>Pseudomonadati</taxon>
        <taxon>Pseudomonadota</taxon>
        <taxon>Gammaproteobacteria</taxon>
        <taxon>Alteromonadales</taxon>
        <taxon>Shewanellaceae</taxon>
        <taxon>Shewanella</taxon>
    </lineage>
</organism>
<evidence type="ECO:0000313" key="16">
    <source>
        <dbReference type="Proteomes" id="UP000001982"/>
    </source>
</evidence>
<evidence type="ECO:0000256" key="7">
    <source>
        <dbReference type="ARBA" id="ARBA00022723"/>
    </source>
</evidence>
<dbReference type="Proteomes" id="UP000001982">
    <property type="component" value="Chromosome"/>
</dbReference>
<dbReference type="CARD" id="ARO:3006994">
    <property type="molecule name" value="SHN-1"/>
    <property type="mechanism identifier" value="ARO:0001004"/>
    <property type="mechanism name" value="antibiotic inactivation"/>
</dbReference>